<evidence type="ECO:0000256" key="7">
    <source>
        <dbReference type="ARBA" id="ARBA00023136"/>
    </source>
</evidence>
<comment type="subcellular location">
    <subcellularLocation>
        <location evidence="1">Cell inner membrane</location>
        <topology evidence="1">Multi-pass membrane protein</topology>
    </subcellularLocation>
</comment>
<name>A0A382ABF5_9ZZZZ</name>
<proteinExistence type="predicted"/>
<feature type="transmembrane region" description="Helical" evidence="8">
    <location>
        <begin position="12"/>
        <end position="38"/>
    </location>
</feature>
<keyword evidence="7 8" id="KW-0472">Membrane</keyword>
<evidence type="ECO:0000259" key="9">
    <source>
        <dbReference type="Pfam" id="PF04290"/>
    </source>
</evidence>
<feature type="transmembrane region" description="Helical" evidence="8">
    <location>
        <begin position="134"/>
        <end position="158"/>
    </location>
</feature>
<keyword evidence="5 8" id="KW-0812">Transmembrane</keyword>
<reference evidence="10" key="1">
    <citation type="submission" date="2018-05" db="EMBL/GenBank/DDBJ databases">
        <authorList>
            <person name="Lanie J.A."/>
            <person name="Ng W.-L."/>
            <person name="Kazmierczak K.M."/>
            <person name="Andrzejewski T.M."/>
            <person name="Davidsen T.M."/>
            <person name="Wayne K.J."/>
            <person name="Tettelin H."/>
            <person name="Glass J.I."/>
            <person name="Rusch D."/>
            <person name="Podicherti R."/>
            <person name="Tsui H.-C.T."/>
            <person name="Winkler M.E."/>
        </authorList>
    </citation>
    <scope>NUCLEOTIDE SEQUENCE</scope>
</reference>
<gene>
    <name evidence="10" type="ORF">METZ01_LOCUS151191</name>
</gene>
<evidence type="ECO:0000256" key="8">
    <source>
        <dbReference type="SAM" id="Phobius"/>
    </source>
</evidence>
<accession>A0A382ABF5</accession>
<evidence type="ECO:0000256" key="3">
    <source>
        <dbReference type="ARBA" id="ARBA00022475"/>
    </source>
</evidence>
<keyword evidence="6 8" id="KW-1133">Transmembrane helix</keyword>
<keyword evidence="4" id="KW-0997">Cell inner membrane</keyword>
<feature type="transmembrane region" description="Helical" evidence="8">
    <location>
        <begin position="88"/>
        <end position="114"/>
    </location>
</feature>
<sequence length="177" mass="20248">MYRLKRWLDQLSETIGTIIAWFTLFMVLGTLIVVLLRYGFDVGWIWMQESITWMHAAVFMLGASYTLKWDEHVRVDIFYRQMSEIQAAWVNLLGTIFFLVPLSIFLILSSWGYVVASWEVHEASREAGGLTYPFVSILKSFIPITALLILLQGLAGFIDNAFKIAGKTASRVKSRSQ</sequence>
<evidence type="ECO:0000256" key="4">
    <source>
        <dbReference type="ARBA" id="ARBA00022519"/>
    </source>
</evidence>
<evidence type="ECO:0000256" key="5">
    <source>
        <dbReference type="ARBA" id="ARBA00022692"/>
    </source>
</evidence>
<dbReference type="GO" id="GO:0005886">
    <property type="term" value="C:plasma membrane"/>
    <property type="evidence" value="ECO:0007669"/>
    <property type="project" value="UniProtKB-SubCell"/>
</dbReference>
<dbReference type="InterPro" id="IPR007387">
    <property type="entry name" value="TRAP_DctQ"/>
</dbReference>
<evidence type="ECO:0000256" key="6">
    <source>
        <dbReference type="ARBA" id="ARBA00022989"/>
    </source>
</evidence>
<protein>
    <recommendedName>
        <fullName evidence="9">Tripartite ATP-independent periplasmic transporters DctQ component domain-containing protein</fullName>
    </recommendedName>
</protein>
<evidence type="ECO:0000313" key="10">
    <source>
        <dbReference type="EMBL" id="SVA98337.1"/>
    </source>
</evidence>
<dbReference type="AlphaFoldDB" id="A0A382ABF5"/>
<feature type="domain" description="Tripartite ATP-independent periplasmic transporters DctQ component" evidence="9">
    <location>
        <begin position="26"/>
        <end position="159"/>
    </location>
</feature>
<dbReference type="PANTHER" id="PTHR35011:SF4">
    <property type="entry name" value="SLL1102 PROTEIN"/>
    <property type="match status" value="1"/>
</dbReference>
<dbReference type="InterPro" id="IPR055348">
    <property type="entry name" value="DctQ"/>
</dbReference>
<dbReference type="EMBL" id="UINC01024533">
    <property type="protein sequence ID" value="SVA98337.1"/>
    <property type="molecule type" value="Genomic_DNA"/>
</dbReference>
<organism evidence="10">
    <name type="scientific">marine metagenome</name>
    <dbReference type="NCBI Taxonomy" id="408172"/>
    <lineage>
        <taxon>unclassified sequences</taxon>
        <taxon>metagenomes</taxon>
        <taxon>ecological metagenomes</taxon>
    </lineage>
</organism>
<keyword evidence="3" id="KW-1003">Cell membrane</keyword>
<dbReference type="PANTHER" id="PTHR35011">
    <property type="entry name" value="2,3-DIKETO-L-GULONATE TRAP TRANSPORTER SMALL PERMEASE PROTEIN YIAM"/>
    <property type="match status" value="1"/>
</dbReference>
<feature type="transmembrane region" description="Helical" evidence="8">
    <location>
        <begin position="50"/>
        <end position="67"/>
    </location>
</feature>
<dbReference type="Pfam" id="PF04290">
    <property type="entry name" value="DctQ"/>
    <property type="match status" value="1"/>
</dbReference>
<evidence type="ECO:0000256" key="1">
    <source>
        <dbReference type="ARBA" id="ARBA00004429"/>
    </source>
</evidence>
<keyword evidence="2" id="KW-0813">Transport</keyword>
<evidence type="ECO:0000256" key="2">
    <source>
        <dbReference type="ARBA" id="ARBA00022448"/>
    </source>
</evidence>